<feature type="region of interest" description="Disordered" evidence="1">
    <location>
        <begin position="168"/>
        <end position="235"/>
    </location>
</feature>
<feature type="compositionally biased region" description="Acidic residues" evidence="1">
    <location>
        <begin position="752"/>
        <end position="767"/>
    </location>
</feature>
<evidence type="ECO:0000313" key="3">
    <source>
        <dbReference type="EMBL" id="EGG03719.1"/>
    </source>
</evidence>
<dbReference type="GeneID" id="18923641"/>
<dbReference type="Proteomes" id="UP000001072">
    <property type="component" value="Unassembled WGS sequence"/>
</dbReference>
<dbReference type="HOGENOM" id="CLU_009176_0_0_1"/>
<gene>
    <name evidence="3" type="ORF">MELLADRAFT_109060</name>
</gene>
<evidence type="ECO:0000256" key="1">
    <source>
        <dbReference type="SAM" id="MobiDB-lite"/>
    </source>
</evidence>
<accession>F4RV72</accession>
<evidence type="ECO:0000259" key="2">
    <source>
        <dbReference type="Pfam" id="PF20231"/>
    </source>
</evidence>
<reference evidence="4" key="1">
    <citation type="journal article" date="2011" name="Proc. Natl. Acad. Sci. U.S.A.">
        <title>Obligate biotrophy features unraveled by the genomic analysis of rust fungi.</title>
        <authorList>
            <person name="Duplessis S."/>
            <person name="Cuomo C.A."/>
            <person name="Lin Y.-C."/>
            <person name="Aerts A."/>
            <person name="Tisserant E."/>
            <person name="Veneault-Fourrey C."/>
            <person name="Joly D.L."/>
            <person name="Hacquard S."/>
            <person name="Amselem J."/>
            <person name="Cantarel B.L."/>
            <person name="Chiu R."/>
            <person name="Coutinho P.M."/>
            <person name="Feau N."/>
            <person name="Field M."/>
            <person name="Frey P."/>
            <person name="Gelhaye E."/>
            <person name="Goldberg J."/>
            <person name="Grabherr M.G."/>
            <person name="Kodira C.D."/>
            <person name="Kohler A."/>
            <person name="Kuees U."/>
            <person name="Lindquist E.A."/>
            <person name="Lucas S.M."/>
            <person name="Mago R."/>
            <person name="Mauceli E."/>
            <person name="Morin E."/>
            <person name="Murat C."/>
            <person name="Pangilinan J.L."/>
            <person name="Park R."/>
            <person name="Pearson M."/>
            <person name="Quesneville H."/>
            <person name="Rouhier N."/>
            <person name="Sakthikumar S."/>
            <person name="Salamov A.A."/>
            <person name="Schmutz J."/>
            <person name="Selles B."/>
            <person name="Shapiro H."/>
            <person name="Tanguay P."/>
            <person name="Tuskan G.A."/>
            <person name="Henrissat B."/>
            <person name="Van de Peer Y."/>
            <person name="Rouze P."/>
            <person name="Ellis J.G."/>
            <person name="Dodds P.N."/>
            <person name="Schein J.E."/>
            <person name="Zhong S."/>
            <person name="Hamelin R.C."/>
            <person name="Grigoriev I.V."/>
            <person name="Szabo L.J."/>
            <person name="Martin F."/>
        </authorList>
    </citation>
    <scope>NUCLEOTIDE SEQUENCE [LARGE SCALE GENOMIC DNA]</scope>
    <source>
        <strain evidence="4">98AG31 / pathotype 3-4-7</strain>
    </source>
</reference>
<feature type="compositionally biased region" description="Low complexity" evidence="1">
    <location>
        <begin position="176"/>
        <end position="197"/>
    </location>
</feature>
<dbReference type="EMBL" id="GL883123">
    <property type="protein sequence ID" value="EGG03719.1"/>
    <property type="molecule type" value="Genomic_DNA"/>
</dbReference>
<dbReference type="VEuPathDB" id="FungiDB:MELLADRAFT_109060"/>
<dbReference type="KEGG" id="mlr:MELLADRAFT_109060"/>
<evidence type="ECO:0000313" key="4">
    <source>
        <dbReference type="Proteomes" id="UP000001072"/>
    </source>
</evidence>
<organism evidence="4">
    <name type="scientific">Melampsora larici-populina (strain 98AG31 / pathotype 3-4-7)</name>
    <name type="common">Poplar leaf rust fungus</name>
    <dbReference type="NCBI Taxonomy" id="747676"/>
    <lineage>
        <taxon>Eukaryota</taxon>
        <taxon>Fungi</taxon>
        <taxon>Dikarya</taxon>
        <taxon>Basidiomycota</taxon>
        <taxon>Pucciniomycotina</taxon>
        <taxon>Pucciniomycetes</taxon>
        <taxon>Pucciniales</taxon>
        <taxon>Melampsoraceae</taxon>
        <taxon>Melampsora</taxon>
    </lineage>
</organism>
<dbReference type="RefSeq" id="XP_007413166.1">
    <property type="nucleotide sequence ID" value="XM_007413104.1"/>
</dbReference>
<dbReference type="InterPro" id="IPR046496">
    <property type="entry name" value="DUF6589"/>
</dbReference>
<dbReference type="OrthoDB" id="2503533at2759"/>
<sequence length="773" mass="86270">MAQSLNHGANSSGPGSTPVSFKALHRILTCIGKNHLHPKSFIEAWLSSTNLAIVKSRRRWGTGVGLESTGRLLTVIRDTVLESKAGREFWEDWVLSQAIMVARKQQPPSGSVPKGFYINASKVTPLMFDYAEVHTRDNILEQSMPFLYSLIQSIFDHNLKAQVQAADLQNSQRKPNASQNSNTSSNINLSSQSTNTQPAIDRDFNTLDSDDELSGDFEVRPVEDPEVSGLGGSTLGEDNEYVQSWDGYVFRKSKDQAQNIKNRSTSVTRTICSMVANVCNRRVNALQVENGLTMLACGVSERVNAYLQYTAIHALEHLGQELKKKLVDVMGEEHWLAPFITLDNIDFQEHVHTPTVQKESTMCNGSWGYIHRPKIPNGISSDHDTFTAEQLNTILRLAKGKPIDITDVTPTPTEIKDWNLTLKSQISHVLVKYVAEPIESKNIPYRDTPSVTPLPTEKPDIMMLKMMSASDNSTAGVGELYNEVLHQTGLSKENVVDERDPCSAPAESFQHLIMILGAAHVMWNISQAILLEHWGSHLDVKDMGAWRGIEALAGRFEKPTSKKDFTAMIRSMERLHEGSITLCIQRVMKLNVETVVKDRVKMTPERMKDVIDARYDQYFGPKAIPHAEEQCDEELGAGTSIKRLRDLYSINVPLLREFLHRLKGRSGLNDVYQSHQNNIDHCTMRNFLRMAHQHNIAACTPGSTIRGGSPKDMYALGLAKLRLLAREKKLGRFHWPKAGGLHVQERAGEDLSGSEDCDSSDDQDCDSSSDGSV</sequence>
<feature type="region of interest" description="Disordered" evidence="1">
    <location>
        <begin position="744"/>
        <end position="773"/>
    </location>
</feature>
<dbReference type="Pfam" id="PF20231">
    <property type="entry name" value="DUF6589"/>
    <property type="match status" value="1"/>
</dbReference>
<keyword evidence="4" id="KW-1185">Reference proteome</keyword>
<dbReference type="InParanoid" id="F4RV72"/>
<protein>
    <recommendedName>
        <fullName evidence="2">DUF6589 domain-containing protein</fullName>
    </recommendedName>
</protein>
<proteinExistence type="predicted"/>
<feature type="domain" description="DUF6589" evidence="2">
    <location>
        <begin position="403"/>
        <end position="631"/>
    </location>
</feature>
<dbReference type="AlphaFoldDB" id="F4RV72"/>
<name>F4RV72_MELLP</name>